<dbReference type="InterPro" id="IPR045981">
    <property type="entry name" value="DUF5937"/>
</dbReference>
<keyword evidence="6" id="KW-1185">Reference proteome</keyword>
<protein>
    <submittedName>
        <fullName evidence="5">Helix-turn-helix domain-containing protein</fullName>
    </submittedName>
</protein>
<accession>A0A5N6AIZ4</accession>
<dbReference type="PANTHER" id="PTHR43132">
    <property type="entry name" value="ARSENICAL RESISTANCE OPERON REPRESSOR ARSR-RELATED"/>
    <property type="match status" value="1"/>
</dbReference>
<dbReference type="CDD" id="cd00090">
    <property type="entry name" value="HTH_ARSR"/>
    <property type="match status" value="1"/>
</dbReference>
<comment type="caution">
    <text evidence="5">The sequence shown here is derived from an EMBL/GenBank/DDBJ whole genome shotgun (WGS) entry which is preliminary data.</text>
</comment>
<dbReference type="AlphaFoldDB" id="A0A5N6AIZ4"/>
<dbReference type="InterPro" id="IPR036388">
    <property type="entry name" value="WH-like_DNA-bd_sf"/>
</dbReference>
<dbReference type="RefSeq" id="WP_139666590.1">
    <property type="nucleotide sequence ID" value="NZ_VDLY02000003.1"/>
</dbReference>
<reference evidence="5" key="1">
    <citation type="submission" date="2019-10" db="EMBL/GenBank/DDBJ databases">
        <title>Nonomuraea sp. nov., isolated from Phyllanthus amarus.</title>
        <authorList>
            <person name="Klykleung N."/>
            <person name="Tanasupawat S."/>
        </authorList>
    </citation>
    <scope>NUCLEOTIDE SEQUENCE [LARGE SCALE GENOMIC DNA]</scope>
    <source>
        <strain evidence="5">3MP-10</strain>
    </source>
</reference>
<evidence type="ECO:0000256" key="1">
    <source>
        <dbReference type="ARBA" id="ARBA00023015"/>
    </source>
</evidence>
<evidence type="ECO:0000313" key="5">
    <source>
        <dbReference type="EMBL" id="KAB8168817.1"/>
    </source>
</evidence>
<organism evidence="5 6">
    <name type="scientific">Streptomyces mimosae</name>
    <dbReference type="NCBI Taxonomy" id="2586635"/>
    <lineage>
        <taxon>Bacteria</taxon>
        <taxon>Bacillati</taxon>
        <taxon>Actinomycetota</taxon>
        <taxon>Actinomycetes</taxon>
        <taxon>Kitasatosporales</taxon>
        <taxon>Streptomycetaceae</taxon>
        <taxon>Streptomyces</taxon>
    </lineage>
</organism>
<evidence type="ECO:0000313" key="6">
    <source>
        <dbReference type="Proteomes" id="UP000314251"/>
    </source>
</evidence>
<keyword evidence="2" id="KW-0238">DNA-binding</keyword>
<dbReference type="GO" id="GO:0003677">
    <property type="term" value="F:DNA binding"/>
    <property type="evidence" value="ECO:0007669"/>
    <property type="project" value="UniProtKB-KW"/>
</dbReference>
<dbReference type="SUPFAM" id="SSF46785">
    <property type="entry name" value="Winged helix' DNA-binding domain"/>
    <property type="match status" value="1"/>
</dbReference>
<dbReference type="PANTHER" id="PTHR43132:SF8">
    <property type="entry name" value="HTH-TYPE TRANSCRIPTIONAL REGULATOR KMTR"/>
    <property type="match status" value="1"/>
</dbReference>
<dbReference type="Proteomes" id="UP000314251">
    <property type="component" value="Unassembled WGS sequence"/>
</dbReference>
<dbReference type="Pfam" id="PF12840">
    <property type="entry name" value="HTH_20"/>
    <property type="match status" value="1"/>
</dbReference>
<dbReference type="InterPro" id="IPR036390">
    <property type="entry name" value="WH_DNA-bd_sf"/>
</dbReference>
<dbReference type="SMART" id="SM00418">
    <property type="entry name" value="HTH_ARSR"/>
    <property type="match status" value="1"/>
</dbReference>
<proteinExistence type="predicted"/>
<dbReference type="OrthoDB" id="3808065at2"/>
<dbReference type="InterPro" id="IPR051011">
    <property type="entry name" value="Metal_resp_trans_reg"/>
</dbReference>
<dbReference type="GO" id="GO:0003700">
    <property type="term" value="F:DNA-binding transcription factor activity"/>
    <property type="evidence" value="ECO:0007669"/>
    <property type="project" value="InterPro"/>
</dbReference>
<dbReference type="InterPro" id="IPR001845">
    <property type="entry name" value="HTH_ArsR_DNA-bd_dom"/>
</dbReference>
<evidence type="ECO:0000256" key="2">
    <source>
        <dbReference type="ARBA" id="ARBA00023125"/>
    </source>
</evidence>
<evidence type="ECO:0000259" key="4">
    <source>
        <dbReference type="SMART" id="SM00418"/>
    </source>
</evidence>
<gene>
    <name evidence="5" type="ORF">FH607_006235</name>
</gene>
<name>A0A5N6AIZ4_9ACTN</name>
<dbReference type="Gene3D" id="1.10.10.10">
    <property type="entry name" value="Winged helix-like DNA-binding domain superfamily/Winged helix DNA-binding domain"/>
    <property type="match status" value="1"/>
</dbReference>
<keyword evidence="1" id="KW-0805">Transcription regulation</keyword>
<dbReference type="EMBL" id="VDLY02000003">
    <property type="protein sequence ID" value="KAB8168817.1"/>
    <property type="molecule type" value="Genomic_DNA"/>
</dbReference>
<sequence length="333" mass="36751">MLRVHFTGEDLGRTRLAEASPLWETVLSLHRFQRGDGGPLVRSWRRRVHGRLPPDWRLLATLVPPQGYFPDFLTPSVPHRDIREAVERVSRTPRRELRRDLELLDARRARAPFAQALWRGAPGVAARLGAALTAYHAAAIAPSWERIEAQTAGDRSRRASALLADGVEGLLRTLPPALRWRPPVLEVDYPVDQDLVLGGRGLLLVPSFFCLATGITLLNEHHTPTLVYPVEHRPPDDLAVPDGEEECHRVSLAALLGHTRAAVLQALEVTGTTGELAHRVGVLPSSASQHLGVLRRAGLVRTVRHGRTAFHTRTAMGAALAERGWVREPGPPR</sequence>
<dbReference type="Pfam" id="PF19361">
    <property type="entry name" value="DUF5937"/>
    <property type="match status" value="1"/>
</dbReference>
<evidence type="ECO:0000256" key="3">
    <source>
        <dbReference type="ARBA" id="ARBA00023163"/>
    </source>
</evidence>
<keyword evidence="3" id="KW-0804">Transcription</keyword>
<dbReference type="InterPro" id="IPR011991">
    <property type="entry name" value="ArsR-like_HTH"/>
</dbReference>
<feature type="domain" description="HTH arsR-type" evidence="4">
    <location>
        <begin position="250"/>
        <end position="322"/>
    </location>
</feature>